<feature type="compositionally biased region" description="Basic and acidic residues" evidence="1">
    <location>
        <begin position="14"/>
        <end position="25"/>
    </location>
</feature>
<proteinExistence type="predicted"/>
<dbReference type="Proteomes" id="UP000012174">
    <property type="component" value="Unassembled WGS sequence"/>
</dbReference>
<dbReference type="HOGENOM" id="CLU_2775936_0_0_1"/>
<evidence type="ECO:0000313" key="2">
    <source>
        <dbReference type="EMBL" id="EMR71257.1"/>
    </source>
</evidence>
<feature type="region of interest" description="Disordered" evidence="1">
    <location>
        <begin position="1"/>
        <end position="25"/>
    </location>
</feature>
<evidence type="ECO:0000313" key="3">
    <source>
        <dbReference type="Proteomes" id="UP000012174"/>
    </source>
</evidence>
<evidence type="ECO:0000256" key="1">
    <source>
        <dbReference type="SAM" id="MobiDB-lite"/>
    </source>
</evidence>
<sequence>MTGHMMAKATKSKPIIDKHTDLMDEPREKAAKLPLAKDMKNKMVGHFEQYMKKTQEEKEAAKAAKEIAK</sequence>
<protein>
    <submittedName>
        <fullName evidence="2">Uncharacterized protein</fullName>
    </submittedName>
</protein>
<reference evidence="3" key="1">
    <citation type="journal article" date="2013" name="Genome Announc.">
        <title>Draft genome sequence of the grapevine dieback fungus Eutypa lata UCR-EL1.</title>
        <authorList>
            <person name="Blanco-Ulate B."/>
            <person name="Rolshausen P.E."/>
            <person name="Cantu D."/>
        </authorList>
    </citation>
    <scope>NUCLEOTIDE SEQUENCE [LARGE SCALE GENOMIC DNA]</scope>
    <source>
        <strain evidence="3">UCR-EL1</strain>
    </source>
</reference>
<organism evidence="2 3">
    <name type="scientific">Eutypa lata (strain UCR-EL1)</name>
    <name type="common">Grapevine dieback disease fungus</name>
    <name type="synonym">Eutypa armeniacae</name>
    <dbReference type="NCBI Taxonomy" id="1287681"/>
    <lineage>
        <taxon>Eukaryota</taxon>
        <taxon>Fungi</taxon>
        <taxon>Dikarya</taxon>
        <taxon>Ascomycota</taxon>
        <taxon>Pezizomycotina</taxon>
        <taxon>Sordariomycetes</taxon>
        <taxon>Xylariomycetidae</taxon>
        <taxon>Xylariales</taxon>
        <taxon>Diatrypaceae</taxon>
        <taxon>Eutypa</taxon>
    </lineage>
</organism>
<name>M7T3V1_EUTLA</name>
<keyword evidence="3" id="KW-1185">Reference proteome</keyword>
<gene>
    <name evidence="2" type="ORF">UCREL1_1698</name>
</gene>
<dbReference type="KEGG" id="ela:UCREL1_1698"/>
<accession>M7T3V1</accession>
<dbReference type="EMBL" id="KB705670">
    <property type="protein sequence ID" value="EMR71257.1"/>
    <property type="molecule type" value="Genomic_DNA"/>
</dbReference>
<dbReference type="AlphaFoldDB" id="M7T3V1"/>